<name>A0ABP9B103_9ACTN</name>
<dbReference type="EMBL" id="BAABJV010000014">
    <property type="protein sequence ID" value="GAA4789074.1"/>
    <property type="molecule type" value="Genomic_DNA"/>
</dbReference>
<proteinExistence type="predicted"/>
<feature type="compositionally biased region" description="Pro residues" evidence="1">
    <location>
        <begin position="635"/>
        <end position="644"/>
    </location>
</feature>
<feature type="region of interest" description="Disordered" evidence="1">
    <location>
        <begin position="635"/>
        <end position="693"/>
    </location>
</feature>
<dbReference type="InterPro" id="IPR035940">
    <property type="entry name" value="CAP_sf"/>
</dbReference>
<evidence type="ECO:0000313" key="4">
    <source>
        <dbReference type="EMBL" id="GAA4789074.1"/>
    </source>
</evidence>
<dbReference type="PANTHER" id="PTHR31157:SF1">
    <property type="entry name" value="SCP DOMAIN-CONTAINING PROTEIN"/>
    <property type="match status" value="1"/>
</dbReference>
<protein>
    <recommendedName>
        <fullName evidence="6">Sigma-70 family RNA polymerase sigma factor</fullName>
    </recommendedName>
</protein>
<dbReference type="InterPro" id="IPR013325">
    <property type="entry name" value="RNA_pol_sigma_r2"/>
</dbReference>
<dbReference type="NCBIfam" id="TIGR02937">
    <property type="entry name" value="sigma70-ECF"/>
    <property type="match status" value="1"/>
</dbReference>
<evidence type="ECO:0000259" key="3">
    <source>
        <dbReference type="Pfam" id="PF04542"/>
    </source>
</evidence>
<dbReference type="Pfam" id="PF00188">
    <property type="entry name" value="CAP"/>
    <property type="match status" value="1"/>
</dbReference>
<dbReference type="InterPro" id="IPR014044">
    <property type="entry name" value="CAP_dom"/>
</dbReference>
<gene>
    <name evidence="4" type="ORF">GCM10023329_45460</name>
</gene>
<feature type="domain" description="SCP" evidence="2">
    <location>
        <begin position="697"/>
        <end position="809"/>
    </location>
</feature>
<dbReference type="PANTHER" id="PTHR31157">
    <property type="entry name" value="SCP DOMAIN-CONTAINING PROTEIN"/>
    <property type="match status" value="1"/>
</dbReference>
<feature type="compositionally biased region" description="Acidic residues" evidence="1">
    <location>
        <begin position="76"/>
        <end position="88"/>
    </location>
</feature>
<sequence>MARSALSSLSDIASASLVLCVVVRGPGSVGSGPTGPSFGEAVRAGEGFWARAVAVRLRVGVGVGVGAAAAVREADGDGEAEGEGDAVADGDGVADGPVVRDSGTRSPGPAATAVVAGAEAAVSAVASSPSVSTTAPAARAATAAAVRAAAVLAPAAAGRRRLPRRWRRGTSRAASPLVVGRSSCICMPCSVVVRTRRARCPAVSETARLRPDNGFSDEAAVHGPGRARTGAARAWRRVRPAGVAGDGRKRREFRFRAVLRRVRLRFRCRRRLFFCCRRRAAGSPDDRTYRTTGRTAMHTDSEHTRELVGAARAGDGRARELLAADYLPLVYNIVGRALDGHADVDDVVQDTMFRALDGLGGLRDPSRFRSWLVAIAMNQIRRRWTDRRQTAPAPLERLAEHPDPAGDFVDLTILRLGLSGQRREVAEATRWLDEDDRELLSLWWQEASGRLTRAELAEALGVSDRHAAVRVQRMKAQLETGRLVVRALAARPACGALAALMAEWDGRPSSVWRKRVARHARECGVCEDHRRGLVPAEGLLAGLALVVPLAGFAALPGATDTAVAGAAAASVRAPATADPAAGHGAPGGATAGGPPGGAGAVREGARWKVPAASAAGGAVAGALALALLWPGAAPPAPAPAPQQAPPAARSAPPAPSPAVPSSPPPSPSPSPSAAEAGPARSPSPGAARPSMASQVAELVNAHRAAAGCAPVRLDERLTAAARAHARDMVDRGYFEHESPEGGHADTRIAKAGYDVGPWAENLHRGPQDAATVVEDWMDGSIHEENMLGCRYRDMGVAAVPGPQGLVWVQTLAGPA</sequence>
<dbReference type="InterPro" id="IPR014284">
    <property type="entry name" value="RNA_pol_sigma-70_dom"/>
</dbReference>
<evidence type="ECO:0000256" key="1">
    <source>
        <dbReference type="SAM" id="MobiDB-lite"/>
    </source>
</evidence>
<feature type="compositionally biased region" description="Low complexity" evidence="1">
    <location>
        <begin position="89"/>
        <end position="110"/>
    </location>
</feature>
<dbReference type="InterPro" id="IPR007627">
    <property type="entry name" value="RNA_pol_sigma70_r2"/>
</dbReference>
<feature type="region of interest" description="Disordered" evidence="1">
    <location>
        <begin position="74"/>
        <end position="110"/>
    </location>
</feature>
<feature type="domain" description="RNA polymerase sigma-70 region 2" evidence="3">
    <location>
        <begin position="323"/>
        <end position="388"/>
    </location>
</feature>
<accession>A0ABP9B103</accession>
<dbReference type="Proteomes" id="UP001501147">
    <property type="component" value="Unassembled WGS sequence"/>
</dbReference>
<dbReference type="SUPFAM" id="SSF55797">
    <property type="entry name" value="PR-1-like"/>
    <property type="match status" value="1"/>
</dbReference>
<feature type="compositionally biased region" description="Low complexity" evidence="1">
    <location>
        <begin position="671"/>
        <end position="693"/>
    </location>
</feature>
<evidence type="ECO:0000259" key="2">
    <source>
        <dbReference type="Pfam" id="PF00188"/>
    </source>
</evidence>
<feature type="region of interest" description="Disordered" evidence="1">
    <location>
        <begin position="576"/>
        <end position="601"/>
    </location>
</feature>
<dbReference type="SUPFAM" id="SSF88946">
    <property type="entry name" value="Sigma2 domain of RNA polymerase sigma factors"/>
    <property type="match status" value="1"/>
</dbReference>
<dbReference type="Pfam" id="PF04542">
    <property type="entry name" value="Sigma70_r2"/>
    <property type="match status" value="1"/>
</dbReference>
<reference evidence="5" key="1">
    <citation type="journal article" date="2019" name="Int. J. Syst. Evol. Microbiol.">
        <title>The Global Catalogue of Microorganisms (GCM) 10K type strain sequencing project: providing services to taxonomists for standard genome sequencing and annotation.</title>
        <authorList>
            <consortium name="The Broad Institute Genomics Platform"/>
            <consortium name="The Broad Institute Genome Sequencing Center for Infectious Disease"/>
            <person name="Wu L."/>
            <person name="Ma J."/>
        </authorList>
    </citation>
    <scope>NUCLEOTIDE SEQUENCE [LARGE SCALE GENOMIC DNA]</scope>
    <source>
        <strain evidence="5">JCM 18324</strain>
    </source>
</reference>
<dbReference type="Gene3D" id="3.40.33.10">
    <property type="entry name" value="CAP"/>
    <property type="match status" value="1"/>
</dbReference>
<evidence type="ECO:0008006" key="6">
    <source>
        <dbReference type="Google" id="ProtNLM"/>
    </source>
</evidence>
<dbReference type="Gene3D" id="1.10.1740.10">
    <property type="match status" value="1"/>
</dbReference>
<evidence type="ECO:0000313" key="5">
    <source>
        <dbReference type="Proteomes" id="UP001501147"/>
    </source>
</evidence>
<feature type="compositionally biased region" description="Pro residues" evidence="1">
    <location>
        <begin position="652"/>
        <end position="670"/>
    </location>
</feature>
<feature type="compositionally biased region" description="Gly residues" evidence="1">
    <location>
        <begin position="584"/>
        <end position="599"/>
    </location>
</feature>
<keyword evidence="5" id="KW-1185">Reference proteome</keyword>
<dbReference type="CDD" id="cd05379">
    <property type="entry name" value="CAP_bacterial"/>
    <property type="match status" value="1"/>
</dbReference>
<comment type="caution">
    <text evidence="4">The sequence shown here is derived from an EMBL/GenBank/DDBJ whole genome shotgun (WGS) entry which is preliminary data.</text>
</comment>
<organism evidence="4 5">
    <name type="scientific">Streptomyces sanyensis</name>
    <dbReference type="NCBI Taxonomy" id="568869"/>
    <lineage>
        <taxon>Bacteria</taxon>
        <taxon>Bacillati</taxon>
        <taxon>Actinomycetota</taxon>
        <taxon>Actinomycetes</taxon>
        <taxon>Kitasatosporales</taxon>
        <taxon>Streptomycetaceae</taxon>
        <taxon>Streptomyces</taxon>
    </lineage>
</organism>